<comment type="subcellular location">
    <subcellularLocation>
        <location evidence="1">Membrane</location>
        <topology evidence="1">Multi-pass membrane protein</topology>
    </subcellularLocation>
</comment>
<evidence type="ECO:0000256" key="4">
    <source>
        <dbReference type="ARBA" id="ARBA00022544"/>
    </source>
</evidence>
<dbReference type="PANTHER" id="PTHR34975">
    <property type="entry name" value="SPORE GERMINATION PROTEIN A2"/>
    <property type="match status" value="1"/>
</dbReference>
<protein>
    <submittedName>
        <fullName evidence="9">GerAB/ArcD/ProY family transporter</fullName>
    </submittedName>
</protein>
<evidence type="ECO:0000256" key="1">
    <source>
        <dbReference type="ARBA" id="ARBA00004141"/>
    </source>
</evidence>
<keyword evidence="3" id="KW-0813">Transport</keyword>
<dbReference type="NCBIfam" id="TIGR00912">
    <property type="entry name" value="2A0309"/>
    <property type="match status" value="1"/>
</dbReference>
<feature type="transmembrane region" description="Helical" evidence="8">
    <location>
        <begin position="312"/>
        <end position="330"/>
    </location>
</feature>
<evidence type="ECO:0000256" key="6">
    <source>
        <dbReference type="ARBA" id="ARBA00022989"/>
    </source>
</evidence>
<dbReference type="PANTHER" id="PTHR34975:SF2">
    <property type="entry name" value="SPORE GERMINATION PROTEIN A2"/>
    <property type="match status" value="1"/>
</dbReference>
<evidence type="ECO:0000313" key="10">
    <source>
        <dbReference type="Proteomes" id="UP000435187"/>
    </source>
</evidence>
<keyword evidence="6 8" id="KW-1133">Transmembrane helix</keyword>
<feature type="transmembrane region" description="Helical" evidence="8">
    <location>
        <begin position="87"/>
        <end position="106"/>
    </location>
</feature>
<evidence type="ECO:0000256" key="8">
    <source>
        <dbReference type="SAM" id="Phobius"/>
    </source>
</evidence>
<sequence>MNKFEYADDKISEKQILVAVPSFVIGIGILSLPQSVASATTASDGWVSILIGGMIAIIITWFVAKLSTSFPNQSFINYSSAIVSKPIAILLTLLFSILSMGVTSLQVRQIADIAKHYLLQETPVEIISFTFLLLIIYAVAGSRIGIFRLNTMFLPFVFSVALIVIVFNIKWFDLGLLSPTFESSFNGYVEGAKNSILSYAGFSILWFYITLVKKPNKAPQMAVLGMCIPVVLYLALFLSCIVVFGNSVTSNLQYPTIELAKIAEIPGGILERFESLFFVIWIMAIFNTTTMAFDIAVLAVNTIFKNMSKIKLIFIIAPIVYITSMSPQDFVQVSAFASIIGYSSVLYTVFVVILLYVIAKIRRVK</sequence>
<keyword evidence="5 8" id="KW-0812">Transmembrane</keyword>
<comment type="caution">
    <text evidence="9">The sequence shown here is derived from an EMBL/GenBank/DDBJ whole genome shotgun (WGS) entry which is preliminary data.</text>
</comment>
<feature type="transmembrane region" description="Helical" evidence="8">
    <location>
        <begin position="276"/>
        <end position="300"/>
    </location>
</feature>
<name>A0A6N7QXU1_9BACI</name>
<evidence type="ECO:0000256" key="3">
    <source>
        <dbReference type="ARBA" id="ARBA00022448"/>
    </source>
</evidence>
<dbReference type="AlphaFoldDB" id="A0A6N7QXU1"/>
<organism evidence="9 10">
    <name type="scientific">Gracilibacillus thailandensis</name>
    <dbReference type="NCBI Taxonomy" id="563735"/>
    <lineage>
        <taxon>Bacteria</taxon>
        <taxon>Bacillati</taxon>
        <taxon>Bacillota</taxon>
        <taxon>Bacilli</taxon>
        <taxon>Bacillales</taxon>
        <taxon>Bacillaceae</taxon>
        <taxon>Gracilibacillus</taxon>
    </lineage>
</organism>
<dbReference type="GO" id="GO:0009847">
    <property type="term" value="P:spore germination"/>
    <property type="evidence" value="ECO:0007669"/>
    <property type="project" value="InterPro"/>
</dbReference>
<gene>
    <name evidence="9" type="ORF">GH885_06500</name>
</gene>
<dbReference type="RefSeq" id="WP_153834763.1">
    <property type="nucleotide sequence ID" value="NZ_JBHUMW010000022.1"/>
</dbReference>
<feature type="transmembrane region" description="Helical" evidence="8">
    <location>
        <begin position="153"/>
        <end position="172"/>
    </location>
</feature>
<keyword evidence="7 8" id="KW-0472">Membrane</keyword>
<evidence type="ECO:0000313" key="9">
    <source>
        <dbReference type="EMBL" id="MRI65992.1"/>
    </source>
</evidence>
<dbReference type="GO" id="GO:0016020">
    <property type="term" value="C:membrane"/>
    <property type="evidence" value="ECO:0007669"/>
    <property type="project" value="UniProtKB-SubCell"/>
</dbReference>
<evidence type="ECO:0000256" key="2">
    <source>
        <dbReference type="ARBA" id="ARBA00007998"/>
    </source>
</evidence>
<feature type="transmembrane region" description="Helical" evidence="8">
    <location>
        <begin position="336"/>
        <end position="359"/>
    </location>
</feature>
<proteinExistence type="inferred from homology"/>
<feature type="transmembrane region" description="Helical" evidence="8">
    <location>
        <begin position="16"/>
        <end position="33"/>
    </location>
</feature>
<feature type="transmembrane region" description="Helical" evidence="8">
    <location>
        <begin position="45"/>
        <end position="66"/>
    </location>
</feature>
<dbReference type="Gene3D" id="1.20.1740.10">
    <property type="entry name" value="Amino acid/polyamine transporter I"/>
    <property type="match status" value="1"/>
</dbReference>
<dbReference type="Proteomes" id="UP000435187">
    <property type="component" value="Unassembled WGS sequence"/>
</dbReference>
<dbReference type="Pfam" id="PF03845">
    <property type="entry name" value="Spore_permease"/>
    <property type="match status" value="1"/>
</dbReference>
<dbReference type="EMBL" id="WJEE01000010">
    <property type="protein sequence ID" value="MRI65992.1"/>
    <property type="molecule type" value="Genomic_DNA"/>
</dbReference>
<accession>A0A6N7QXU1</accession>
<feature type="transmembrane region" description="Helical" evidence="8">
    <location>
        <begin position="192"/>
        <end position="211"/>
    </location>
</feature>
<feature type="transmembrane region" description="Helical" evidence="8">
    <location>
        <begin position="223"/>
        <end position="245"/>
    </location>
</feature>
<reference evidence="9 10" key="1">
    <citation type="submission" date="2019-10" db="EMBL/GenBank/DDBJ databases">
        <title>Gracilibacillus salitolerans sp. nov., a moderate halophile isolated from a saline soil in northwest China.</title>
        <authorList>
            <person name="Gan L."/>
        </authorList>
    </citation>
    <scope>NUCLEOTIDE SEQUENCE [LARGE SCALE GENOMIC DNA]</scope>
    <source>
        <strain evidence="9 10">TP2-8</strain>
    </source>
</reference>
<evidence type="ECO:0000256" key="5">
    <source>
        <dbReference type="ARBA" id="ARBA00022692"/>
    </source>
</evidence>
<keyword evidence="10" id="KW-1185">Reference proteome</keyword>
<comment type="similarity">
    <text evidence="2">Belongs to the amino acid-polyamine-organocation (APC) superfamily. Spore germination protein (SGP) (TC 2.A.3.9) family.</text>
</comment>
<dbReference type="InterPro" id="IPR004761">
    <property type="entry name" value="Spore_GerAB"/>
</dbReference>
<feature type="transmembrane region" description="Helical" evidence="8">
    <location>
        <begin position="126"/>
        <end position="146"/>
    </location>
</feature>
<evidence type="ECO:0000256" key="7">
    <source>
        <dbReference type="ARBA" id="ARBA00023136"/>
    </source>
</evidence>
<keyword evidence="4" id="KW-0309">Germination</keyword>